<evidence type="ECO:0000313" key="12">
    <source>
        <dbReference type="Proteomes" id="UP000791440"/>
    </source>
</evidence>
<dbReference type="GO" id="GO:0004722">
    <property type="term" value="F:protein serine/threonine phosphatase activity"/>
    <property type="evidence" value="ECO:0007669"/>
    <property type="project" value="UniProtKB-EC"/>
</dbReference>
<evidence type="ECO:0000256" key="6">
    <source>
        <dbReference type="ARBA" id="ARBA00022801"/>
    </source>
</evidence>
<dbReference type="AlphaFoldDB" id="A0A921ZCG1"/>
<keyword evidence="5" id="KW-0677">Repeat</keyword>
<gene>
    <name evidence="11" type="ORF">O3G_MSEX009119</name>
</gene>
<feature type="domain" description="Serine/threonine specific protein phosphatases" evidence="10">
    <location>
        <begin position="195"/>
        <end position="471"/>
    </location>
</feature>
<keyword evidence="12" id="KW-1185">Reference proteome</keyword>
<evidence type="ECO:0000256" key="5">
    <source>
        <dbReference type="ARBA" id="ARBA00022737"/>
    </source>
</evidence>
<comment type="cofactor">
    <cofactor evidence="1">
        <name>Mn(2+)</name>
        <dbReference type="ChEBI" id="CHEBI:29035"/>
    </cofactor>
</comment>
<evidence type="ECO:0000256" key="8">
    <source>
        <dbReference type="ARBA" id="ARBA00023211"/>
    </source>
</evidence>
<dbReference type="InterPro" id="IPR006186">
    <property type="entry name" value="Ser/Thr-sp_prot-phosphatase"/>
</dbReference>
<dbReference type="InterPro" id="IPR041753">
    <property type="entry name" value="PP5_C"/>
</dbReference>
<dbReference type="PIRSF" id="PIRSF033096">
    <property type="entry name" value="PPPtase_5"/>
    <property type="match status" value="1"/>
</dbReference>
<dbReference type="PANTHER" id="PTHR45668">
    <property type="entry name" value="SERINE/THREONINE-PROTEIN PHOSPHATASE 5-RELATED"/>
    <property type="match status" value="1"/>
</dbReference>
<keyword evidence="4" id="KW-0479">Metal-binding</keyword>
<dbReference type="FunFam" id="3.60.21.10:FF:000017">
    <property type="entry name" value="Serine/threonine-protein phosphatase"/>
    <property type="match status" value="1"/>
</dbReference>
<name>A0A921ZCG1_MANSE</name>
<evidence type="ECO:0000259" key="10">
    <source>
        <dbReference type="SMART" id="SM00156"/>
    </source>
</evidence>
<evidence type="ECO:0000256" key="9">
    <source>
        <dbReference type="PROSITE-ProRule" id="PRU00339"/>
    </source>
</evidence>
<dbReference type="Pfam" id="PF13414">
    <property type="entry name" value="TPR_11"/>
    <property type="match status" value="1"/>
</dbReference>
<keyword evidence="6" id="KW-0378">Hydrolase</keyword>
<evidence type="ECO:0000256" key="7">
    <source>
        <dbReference type="ARBA" id="ARBA00022803"/>
    </source>
</evidence>
<keyword evidence="8" id="KW-0464">Manganese</keyword>
<keyword evidence="7 9" id="KW-0802">TPR repeat</keyword>
<protein>
    <recommendedName>
        <fullName evidence="3">protein-serine/threonine phosphatase</fullName>
        <ecNumber evidence="3">3.1.3.16</ecNumber>
    </recommendedName>
</protein>
<dbReference type="PANTHER" id="PTHR45668:SF5">
    <property type="entry name" value="SERINE_THREONINE-PROTEIN PHOSPHATASE 5"/>
    <property type="match status" value="1"/>
</dbReference>
<organism evidence="11 12">
    <name type="scientific">Manduca sexta</name>
    <name type="common">Tobacco hawkmoth</name>
    <name type="synonym">Tobacco hornworm</name>
    <dbReference type="NCBI Taxonomy" id="7130"/>
    <lineage>
        <taxon>Eukaryota</taxon>
        <taxon>Metazoa</taxon>
        <taxon>Ecdysozoa</taxon>
        <taxon>Arthropoda</taxon>
        <taxon>Hexapoda</taxon>
        <taxon>Insecta</taxon>
        <taxon>Pterygota</taxon>
        <taxon>Neoptera</taxon>
        <taxon>Endopterygota</taxon>
        <taxon>Lepidoptera</taxon>
        <taxon>Glossata</taxon>
        <taxon>Ditrysia</taxon>
        <taxon>Bombycoidea</taxon>
        <taxon>Sphingidae</taxon>
        <taxon>Sphinginae</taxon>
        <taxon>Sphingini</taxon>
        <taxon>Manduca</taxon>
    </lineage>
</organism>
<reference evidence="11" key="1">
    <citation type="journal article" date="2016" name="Insect Biochem. Mol. Biol.">
        <title>Multifaceted biological insights from a draft genome sequence of the tobacco hornworm moth, Manduca sexta.</title>
        <authorList>
            <person name="Kanost M.R."/>
            <person name="Arrese E.L."/>
            <person name="Cao X."/>
            <person name="Chen Y.R."/>
            <person name="Chellapilla S."/>
            <person name="Goldsmith M.R."/>
            <person name="Grosse-Wilde E."/>
            <person name="Heckel D.G."/>
            <person name="Herndon N."/>
            <person name="Jiang H."/>
            <person name="Papanicolaou A."/>
            <person name="Qu J."/>
            <person name="Soulages J.L."/>
            <person name="Vogel H."/>
            <person name="Walters J."/>
            <person name="Waterhouse R.M."/>
            <person name="Ahn S.J."/>
            <person name="Almeida F.C."/>
            <person name="An C."/>
            <person name="Aqrawi P."/>
            <person name="Bretschneider A."/>
            <person name="Bryant W.B."/>
            <person name="Bucks S."/>
            <person name="Chao H."/>
            <person name="Chevignon G."/>
            <person name="Christen J.M."/>
            <person name="Clarke D.F."/>
            <person name="Dittmer N.T."/>
            <person name="Ferguson L.C.F."/>
            <person name="Garavelou S."/>
            <person name="Gordon K.H.J."/>
            <person name="Gunaratna R.T."/>
            <person name="Han Y."/>
            <person name="Hauser F."/>
            <person name="He Y."/>
            <person name="Heidel-Fischer H."/>
            <person name="Hirsh A."/>
            <person name="Hu Y."/>
            <person name="Jiang H."/>
            <person name="Kalra D."/>
            <person name="Klinner C."/>
            <person name="Konig C."/>
            <person name="Kovar C."/>
            <person name="Kroll A.R."/>
            <person name="Kuwar S.S."/>
            <person name="Lee S.L."/>
            <person name="Lehman R."/>
            <person name="Li K."/>
            <person name="Li Z."/>
            <person name="Liang H."/>
            <person name="Lovelace S."/>
            <person name="Lu Z."/>
            <person name="Mansfield J.H."/>
            <person name="McCulloch K.J."/>
            <person name="Mathew T."/>
            <person name="Morton B."/>
            <person name="Muzny D.M."/>
            <person name="Neunemann D."/>
            <person name="Ongeri F."/>
            <person name="Pauchet Y."/>
            <person name="Pu L.L."/>
            <person name="Pyrousis I."/>
            <person name="Rao X.J."/>
            <person name="Redding A."/>
            <person name="Roesel C."/>
            <person name="Sanchez-Gracia A."/>
            <person name="Schaack S."/>
            <person name="Shukla A."/>
            <person name="Tetreau G."/>
            <person name="Wang Y."/>
            <person name="Xiong G.H."/>
            <person name="Traut W."/>
            <person name="Walsh T.K."/>
            <person name="Worley K.C."/>
            <person name="Wu D."/>
            <person name="Wu W."/>
            <person name="Wu Y.Q."/>
            <person name="Zhang X."/>
            <person name="Zou Z."/>
            <person name="Zucker H."/>
            <person name="Briscoe A.D."/>
            <person name="Burmester T."/>
            <person name="Clem R.J."/>
            <person name="Feyereisen R."/>
            <person name="Grimmelikhuijzen C.J.P."/>
            <person name="Hamodrakas S.J."/>
            <person name="Hansson B.S."/>
            <person name="Huguet E."/>
            <person name="Jermiin L.S."/>
            <person name="Lan Q."/>
            <person name="Lehman H.K."/>
            <person name="Lorenzen M."/>
            <person name="Merzendorfer H."/>
            <person name="Michalopoulos I."/>
            <person name="Morton D.B."/>
            <person name="Muthukrishnan S."/>
            <person name="Oakeshott J.G."/>
            <person name="Palmer W."/>
            <person name="Park Y."/>
            <person name="Passarelli A.L."/>
            <person name="Rozas J."/>
            <person name="Schwartz L.M."/>
            <person name="Smith W."/>
            <person name="Southgate A."/>
            <person name="Vilcinskas A."/>
            <person name="Vogt R."/>
            <person name="Wang P."/>
            <person name="Werren J."/>
            <person name="Yu X.Q."/>
            <person name="Zhou J.J."/>
            <person name="Brown S.J."/>
            <person name="Scherer S.E."/>
            <person name="Richards S."/>
            <person name="Blissard G.W."/>
        </authorList>
    </citation>
    <scope>NUCLEOTIDE SEQUENCE</scope>
</reference>
<dbReference type="SMART" id="SM00028">
    <property type="entry name" value="TPR"/>
    <property type="match status" value="3"/>
</dbReference>
<dbReference type="InterPro" id="IPR051134">
    <property type="entry name" value="PPP_phosphatase"/>
</dbReference>
<evidence type="ECO:0000256" key="1">
    <source>
        <dbReference type="ARBA" id="ARBA00001936"/>
    </source>
</evidence>
<dbReference type="PROSITE" id="PS50005">
    <property type="entry name" value="TPR"/>
    <property type="match status" value="2"/>
</dbReference>
<dbReference type="EMBL" id="JH668487">
    <property type="protein sequence ID" value="KAG6455294.1"/>
    <property type="molecule type" value="Genomic_DNA"/>
</dbReference>
<dbReference type="InterPro" id="IPR004843">
    <property type="entry name" value="Calcineurin-like_PHP"/>
</dbReference>
<dbReference type="Pfam" id="PF00515">
    <property type="entry name" value="TPR_1"/>
    <property type="match status" value="1"/>
</dbReference>
<dbReference type="CDD" id="cd07417">
    <property type="entry name" value="MPP_PP5_C"/>
    <property type="match status" value="1"/>
</dbReference>
<proteinExistence type="inferred from homology"/>
<comment type="similarity">
    <text evidence="2">Belongs to the PPP phosphatase family. PP-5 (PP-T) subfamily.</text>
</comment>
<evidence type="ECO:0000256" key="2">
    <source>
        <dbReference type="ARBA" id="ARBA00008786"/>
    </source>
</evidence>
<reference evidence="11" key="2">
    <citation type="submission" date="2020-12" db="EMBL/GenBank/DDBJ databases">
        <authorList>
            <person name="Kanost M."/>
        </authorList>
    </citation>
    <scope>NUCLEOTIDE SEQUENCE</scope>
</reference>
<dbReference type="SMART" id="SM00156">
    <property type="entry name" value="PP2Ac"/>
    <property type="match status" value="1"/>
</dbReference>
<dbReference type="Pfam" id="PF08321">
    <property type="entry name" value="PPP5"/>
    <property type="match status" value="1"/>
</dbReference>
<comment type="caution">
    <text evidence="11">The sequence shown here is derived from an EMBL/GenBank/DDBJ whole genome shotgun (WGS) entry which is preliminary data.</text>
</comment>
<dbReference type="EC" id="3.1.3.16" evidence="3"/>
<dbReference type="Pfam" id="PF00149">
    <property type="entry name" value="Metallophos"/>
    <property type="match status" value="1"/>
</dbReference>
<accession>A0A921ZCG1</accession>
<evidence type="ECO:0000313" key="11">
    <source>
        <dbReference type="EMBL" id="KAG6455294.1"/>
    </source>
</evidence>
<dbReference type="InterPro" id="IPR019734">
    <property type="entry name" value="TPR_rpt"/>
</dbReference>
<evidence type="ECO:0000256" key="4">
    <source>
        <dbReference type="ARBA" id="ARBA00022723"/>
    </source>
</evidence>
<feature type="repeat" description="TPR" evidence="9">
    <location>
        <begin position="87"/>
        <end position="120"/>
    </location>
</feature>
<dbReference type="Proteomes" id="UP000791440">
    <property type="component" value="Unassembled WGS sequence"/>
</dbReference>
<dbReference type="GO" id="GO:0046872">
    <property type="term" value="F:metal ion binding"/>
    <property type="evidence" value="ECO:0007669"/>
    <property type="project" value="UniProtKB-KW"/>
</dbReference>
<evidence type="ECO:0000256" key="3">
    <source>
        <dbReference type="ARBA" id="ARBA00013081"/>
    </source>
</evidence>
<feature type="repeat" description="TPR" evidence="9">
    <location>
        <begin position="19"/>
        <end position="52"/>
    </location>
</feature>
<sequence length="491" mass="56004">MANTEEITGPVSQEDIEAAEKLKNEANEYFKKQDYNGAIELYTKAIEKNPNNAVFYANRSISNLRLENFGYALTDASKAIELDKAYTKAYYRRAAAHMSLGKYKLALKDFEYVTKVRPNDQDAKLKYNECNKIVKKIAFEKAISVDNMDMNIANSINLDAMTIEDDYNGPALEDGKVTLKFATDLMEHYRQQKKLHKKYAYKILIDVKAYLQTQPSLVDIKVADNQKFTVCGDIHGQYYDLLNIFALNGLPSETNPYLFNGDFVDRGSFSVECIFTLFSFKLLYPDHFFMSRGNHETIDMNRMYGFRGEVTAKYTSPMADLFTEVYNWLPLAHCINNRVLVMHGGLFSRDDVTLDDIRNVERNKQPPEEGIMCELLWSDPQPMLGRSPSKRGVGCQFGPDVTNAFLQRNNLDYIIRSHEVKNEGYELAHDGKCITVFSAPNYCDTMANLGAFITMNGKDLKPNFTTYEAVPHPYVKPMAYANSLFSILCQS</sequence>
<dbReference type="InterPro" id="IPR013235">
    <property type="entry name" value="PPP_dom"/>
</dbReference>